<dbReference type="AlphaFoldDB" id="A0A8B6DJF9"/>
<sequence length="212" mass="23524">YYSIVMKFCCLIVILFCTIHVTTGGRLTGNCLASNGKCGRKGLTCDDAFGKGWIEKGKCCNGGPCCKLSCVPCPEGYVELDDQTASRNCYVYAKPDRLYERWTTASSICSRTPGAYLWRPNSEEETKAVYKQFTVPSLEFIWTGANGQNGNFVFAVDNGVFNYANPPFGTTFAFRNRNCLGISGNSQGFLWSDLSCTYSNLYICEFPRKTCP</sequence>
<proteinExistence type="predicted"/>
<dbReference type="PROSITE" id="PS50041">
    <property type="entry name" value="C_TYPE_LECTIN_2"/>
    <property type="match status" value="1"/>
</dbReference>
<dbReference type="SMART" id="SM00034">
    <property type="entry name" value="CLECT"/>
    <property type="match status" value="1"/>
</dbReference>
<keyword evidence="1" id="KW-1015">Disulfide bond</keyword>
<dbReference type="OrthoDB" id="10308969at2759"/>
<evidence type="ECO:0000313" key="4">
    <source>
        <dbReference type="EMBL" id="VDI19960.1"/>
    </source>
</evidence>
<dbReference type="PROSITE" id="PS00615">
    <property type="entry name" value="C_TYPE_LECTIN_1"/>
    <property type="match status" value="1"/>
</dbReference>
<dbReference type="InterPro" id="IPR016186">
    <property type="entry name" value="C-type_lectin-like/link_sf"/>
</dbReference>
<dbReference type="Proteomes" id="UP000596742">
    <property type="component" value="Unassembled WGS sequence"/>
</dbReference>
<feature type="chain" id="PRO_5032704964" description="C-type lectin domain-containing protein" evidence="2">
    <location>
        <begin position="25"/>
        <end position="212"/>
    </location>
</feature>
<gene>
    <name evidence="4" type="ORF">MGAL_10B086748</name>
</gene>
<dbReference type="InterPro" id="IPR001304">
    <property type="entry name" value="C-type_lectin-like"/>
</dbReference>
<dbReference type="SUPFAM" id="SSF56436">
    <property type="entry name" value="C-type lectin-like"/>
    <property type="match status" value="1"/>
</dbReference>
<dbReference type="InterPro" id="IPR018378">
    <property type="entry name" value="C-type_lectin_CS"/>
</dbReference>
<feature type="domain" description="C-type lectin" evidence="3">
    <location>
        <begin position="85"/>
        <end position="205"/>
    </location>
</feature>
<organism evidence="4 5">
    <name type="scientific">Mytilus galloprovincialis</name>
    <name type="common">Mediterranean mussel</name>
    <dbReference type="NCBI Taxonomy" id="29158"/>
    <lineage>
        <taxon>Eukaryota</taxon>
        <taxon>Metazoa</taxon>
        <taxon>Spiralia</taxon>
        <taxon>Lophotrochozoa</taxon>
        <taxon>Mollusca</taxon>
        <taxon>Bivalvia</taxon>
        <taxon>Autobranchia</taxon>
        <taxon>Pteriomorphia</taxon>
        <taxon>Mytilida</taxon>
        <taxon>Mytiloidea</taxon>
        <taxon>Mytilidae</taxon>
        <taxon>Mytilinae</taxon>
        <taxon>Mytilus</taxon>
    </lineage>
</organism>
<feature type="signal peptide" evidence="2">
    <location>
        <begin position="1"/>
        <end position="24"/>
    </location>
</feature>
<dbReference type="EMBL" id="UYJE01003516">
    <property type="protein sequence ID" value="VDI19960.1"/>
    <property type="molecule type" value="Genomic_DNA"/>
</dbReference>
<reference evidence="4" key="1">
    <citation type="submission" date="2018-11" db="EMBL/GenBank/DDBJ databases">
        <authorList>
            <person name="Alioto T."/>
            <person name="Alioto T."/>
        </authorList>
    </citation>
    <scope>NUCLEOTIDE SEQUENCE</scope>
</reference>
<accession>A0A8B6DJF9</accession>
<dbReference type="InterPro" id="IPR016187">
    <property type="entry name" value="CTDL_fold"/>
</dbReference>
<dbReference type="CDD" id="cd00037">
    <property type="entry name" value="CLECT"/>
    <property type="match status" value="1"/>
</dbReference>
<name>A0A8B6DJF9_MYTGA</name>
<evidence type="ECO:0000256" key="2">
    <source>
        <dbReference type="SAM" id="SignalP"/>
    </source>
</evidence>
<evidence type="ECO:0000256" key="1">
    <source>
        <dbReference type="ARBA" id="ARBA00023157"/>
    </source>
</evidence>
<evidence type="ECO:0000259" key="3">
    <source>
        <dbReference type="PROSITE" id="PS50041"/>
    </source>
</evidence>
<protein>
    <recommendedName>
        <fullName evidence="3">C-type lectin domain-containing protein</fullName>
    </recommendedName>
</protein>
<keyword evidence="5" id="KW-1185">Reference proteome</keyword>
<comment type="caution">
    <text evidence="4">The sequence shown here is derived from an EMBL/GenBank/DDBJ whole genome shotgun (WGS) entry which is preliminary data.</text>
</comment>
<dbReference type="Gene3D" id="3.10.100.10">
    <property type="entry name" value="Mannose-Binding Protein A, subunit A"/>
    <property type="match status" value="1"/>
</dbReference>
<evidence type="ECO:0000313" key="5">
    <source>
        <dbReference type="Proteomes" id="UP000596742"/>
    </source>
</evidence>
<keyword evidence="2" id="KW-0732">Signal</keyword>
<dbReference type="Pfam" id="PF00059">
    <property type="entry name" value="Lectin_C"/>
    <property type="match status" value="1"/>
</dbReference>
<feature type="non-terminal residue" evidence="4">
    <location>
        <position position="212"/>
    </location>
</feature>